<dbReference type="Proteomes" id="UP000031338">
    <property type="component" value="Unassembled WGS sequence"/>
</dbReference>
<keyword evidence="2" id="KW-0472">Membrane</keyword>
<evidence type="ECO:0000256" key="2">
    <source>
        <dbReference type="SAM" id="Phobius"/>
    </source>
</evidence>
<evidence type="ECO:0000313" key="3">
    <source>
        <dbReference type="EMBL" id="KHS49216.1"/>
    </source>
</evidence>
<dbReference type="STRING" id="48936.NJ75_00653"/>
<keyword evidence="1" id="KW-0175">Coiled coil</keyword>
<dbReference type="PATRIC" id="fig|48936.3.peg.662"/>
<name>A0A0B9A1J6_9SPHN</name>
<sequence>MTSIYEEVRIALHGIWHRRWIALGITWAVCLLGWLVVAMVPNSYESKARIFVQIDDVLADQIGIGGDRKRDIERVRQTLTSAVNLEKVVRATRLGDKVTTDKQMQAAVESLGKQVTVVSQQDNLFEITGTAGGGGRNDGENAKLAQDVVQKMIDIFREENLAGGRGEMTDTLAFMDQQLADRKKALEEAELKRTEFESKNAGFIPGAGSLTTRLEAARNQMRDVESNLLAAQSALASINGQLSGTPQTIAIPGVSGGAKGALAQAMSDLGSMRARGLTDSHPDVISAKAQIANLQKAAAGEGGGGGAPNPAYSSLVSIKADREASLVSLQSRRASLQAEISQLTAQQYSEPTVAAEAARINRDYDVLKEQYDKLLRDREQLRLRGQVETERDAVKFEVIDPPTMPRGPAAPDRPLLLFLVLIVGIGAGCGGAFALGQLKSAYSTTGQLERATGLPVLGAISEAITRETRAQRAKRLKYWAGGVAGLFVVLFVLLGVEMLKRGMVA</sequence>
<proteinExistence type="predicted"/>
<keyword evidence="2" id="KW-0812">Transmembrane</keyword>
<dbReference type="PANTHER" id="PTHR32309">
    <property type="entry name" value="TYROSINE-PROTEIN KINASE"/>
    <property type="match status" value="1"/>
</dbReference>
<dbReference type="PANTHER" id="PTHR32309:SF31">
    <property type="entry name" value="CAPSULAR EXOPOLYSACCHARIDE FAMILY"/>
    <property type="match status" value="1"/>
</dbReference>
<feature type="coiled-coil region" evidence="1">
    <location>
        <begin position="172"/>
        <end position="234"/>
    </location>
</feature>
<feature type="transmembrane region" description="Helical" evidence="2">
    <location>
        <begin position="415"/>
        <end position="435"/>
    </location>
</feature>
<evidence type="ECO:0000313" key="4">
    <source>
        <dbReference type="Proteomes" id="UP000031338"/>
    </source>
</evidence>
<feature type="transmembrane region" description="Helical" evidence="2">
    <location>
        <begin position="20"/>
        <end position="40"/>
    </location>
</feature>
<dbReference type="RefSeq" id="WP_039331409.1">
    <property type="nucleotide sequence ID" value="NZ_JBNNWK010000005.1"/>
</dbReference>
<feature type="transmembrane region" description="Helical" evidence="2">
    <location>
        <begin position="476"/>
        <end position="496"/>
    </location>
</feature>
<reference evidence="3 4" key="1">
    <citation type="submission" date="2014-10" db="EMBL/GenBank/DDBJ databases">
        <title>Draft genome sequence of Novosphingobium subterraneum DSM 12447.</title>
        <authorList>
            <person name="Gan H.M."/>
            <person name="Gan H.Y."/>
            <person name="Savka M.A."/>
        </authorList>
    </citation>
    <scope>NUCLEOTIDE SEQUENCE [LARGE SCALE GENOMIC DNA]</scope>
    <source>
        <strain evidence="3 4">DSM 12447</strain>
    </source>
</reference>
<dbReference type="NCBIfam" id="TIGR03007">
    <property type="entry name" value="pepcterm_ChnLen"/>
    <property type="match status" value="1"/>
</dbReference>
<dbReference type="EMBL" id="JRVC01000002">
    <property type="protein sequence ID" value="KHS49216.1"/>
    <property type="molecule type" value="Genomic_DNA"/>
</dbReference>
<keyword evidence="4" id="KW-1185">Reference proteome</keyword>
<accession>A0A0B9A1J6</accession>
<dbReference type="InterPro" id="IPR050445">
    <property type="entry name" value="Bact_polysacc_biosynth/exp"/>
</dbReference>
<protein>
    <submittedName>
        <fullName evidence="3">Lipopolysaccharide biosynthesis protein</fullName>
    </submittedName>
</protein>
<evidence type="ECO:0000256" key="1">
    <source>
        <dbReference type="SAM" id="Coils"/>
    </source>
</evidence>
<gene>
    <name evidence="3" type="ORF">NJ75_00653</name>
</gene>
<comment type="caution">
    <text evidence="3">The sequence shown here is derived from an EMBL/GenBank/DDBJ whole genome shotgun (WGS) entry which is preliminary data.</text>
</comment>
<feature type="coiled-coil region" evidence="1">
    <location>
        <begin position="326"/>
        <end position="384"/>
    </location>
</feature>
<organism evidence="3 4">
    <name type="scientific">Novosphingobium subterraneum</name>
    <dbReference type="NCBI Taxonomy" id="48936"/>
    <lineage>
        <taxon>Bacteria</taxon>
        <taxon>Pseudomonadati</taxon>
        <taxon>Pseudomonadota</taxon>
        <taxon>Alphaproteobacteria</taxon>
        <taxon>Sphingomonadales</taxon>
        <taxon>Sphingomonadaceae</taxon>
        <taxon>Novosphingobium</taxon>
    </lineage>
</organism>
<dbReference type="InterPro" id="IPR014345">
    <property type="entry name" value="XrtA_polysacc_chain"/>
</dbReference>
<keyword evidence="2" id="KW-1133">Transmembrane helix</keyword>
<dbReference type="AlphaFoldDB" id="A0A0B9A1J6"/>